<name>A0A139AGW5_GONPJ</name>
<feature type="region of interest" description="Disordered" evidence="6">
    <location>
        <begin position="269"/>
        <end position="315"/>
    </location>
</feature>
<dbReference type="GO" id="GO:0016740">
    <property type="term" value="F:transferase activity"/>
    <property type="evidence" value="ECO:0007669"/>
    <property type="project" value="UniProtKB-KW"/>
</dbReference>
<evidence type="ECO:0000256" key="3">
    <source>
        <dbReference type="ARBA" id="ARBA00023239"/>
    </source>
</evidence>
<organism evidence="8 9">
    <name type="scientific">Gonapodya prolifera (strain JEL478)</name>
    <name type="common">Monoblepharis prolifera</name>
    <dbReference type="NCBI Taxonomy" id="1344416"/>
    <lineage>
        <taxon>Eukaryota</taxon>
        <taxon>Fungi</taxon>
        <taxon>Fungi incertae sedis</taxon>
        <taxon>Chytridiomycota</taxon>
        <taxon>Chytridiomycota incertae sedis</taxon>
        <taxon>Monoblepharidomycetes</taxon>
        <taxon>Monoblepharidales</taxon>
        <taxon>Gonapodyaceae</taxon>
        <taxon>Gonapodya</taxon>
    </lineage>
</organism>
<dbReference type="Gene3D" id="3.40.50.880">
    <property type="match status" value="1"/>
</dbReference>
<evidence type="ECO:0000256" key="2">
    <source>
        <dbReference type="ARBA" id="ARBA00023016"/>
    </source>
</evidence>
<keyword evidence="8" id="KW-0315">Glutamine amidotransferase</keyword>
<evidence type="ECO:0000256" key="6">
    <source>
        <dbReference type="SAM" id="MobiDB-lite"/>
    </source>
</evidence>
<accession>A0A139AGW5</accession>
<comment type="catalytic activity">
    <reaction evidence="5">
        <text>methylglyoxal + H2O = (R)-lactate + H(+)</text>
        <dbReference type="Rhea" id="RHEA:27754"/>
        <dbReference type="ChEBI" id="CHEBI:15377"/>
        <dbReference type="ChEBI" id="CHEBI:15378"/>
        <dbReference type="ChEBI" id="CHEBI:16004"/>
        <dbReference type="ChEBI" id="CHEBI:17158"/>
        <dbReference type="EC" id="4.2.1.130"/>
    </reaction>
</comment>
<feature type="domain" description="DJ-1/PfpI" evidence="7">
    <location>
        <begin position="112"/>
        <end position="259"/>
    </location>
</feature>
<dbReference type="GO" id="GO:0019243">
    <property type="term" value="P:methylglyoxal catabolic process to D-lactate via S-lactoyl-glutathione"/>
    <property type="evidence" value="ECO:0007669"/>
    <property type="project" value="TreeGrafter"/>
</dbReference>
<sequence length="315" mass="34229">MTNVLSGEQGNQPASTLPPAETRVHEPRVLFIVSNDNRILKPKSEGDQGHKTGMYLPEIAHIWVPLAKRVAIEVASPNGGAYFLDESSVEQYKDDPLCKEFMTDDTAQGLRFNTKTIEHCKADDYIGIVIPGGHGPMFDLADSGRKHVHEFIAAVWENEHKGFVASVCHGPAALLEVVLPSEGRRLIEGKKVTSFSDEEEKEMGLVDQVPFLLEAKIKEYGGQYTKASKPWDVHVVSDGRLLTGQNPNSARPLADAILSQISAMLSKGLQHDPVQGKSEADVAKSHDKGAGAKKGEREHVAVGEKSEEVKGPIAA</sequence>
<dbReference type="OMA" id="FGPMYDL"/>
<evidence type="ECO:0000256" key="5">
    <source>
        <dbReference type="ARBA" id="ARBA00048082"/>
    </source>
</evidence>
<dbReference type="PANTHER" id="PTHR48094">
    <property type="entry name" value="PROTEIN/NUCLEIC ACID DEGLYCASE DJ-1-RELATED"/>
    <property type="match status" value="1"/>
</dbReference>
<dbReference type="PANTHER" id="PTHR48094:SF11">
    <property type="entry name" value="GLUTATHIONE-INDEPENDENT GLYOXALASE HSP31-RELATED"/>
    <property type="match status" value="1"/>
</dbReference>
<dbReference type="InterPro" id="IPR029062">
    <property type="entry name" value="Class_I_gatase-like"/>
</dbReference>
<comment type="similarity">
    <text evidence="4">Belongs to the peptidase C56 family. HSP31-like subfamily.</text>
</comment>
<dbReference type="EMBL" id="KQ965758">
    <property type="protein sequence ID" value="KXS15988.1"/>
    <property type="molecule type" value="Genomic_DNA"/>
</dbReference>
<dbReference type="Proteomes" id="UP000070544">
    <property type="component" value="Unassembled WGS sequence"/>
</dbReference>
<feature type="region of interest" description="Disordered" evidence="6">
    <location>
        <begin position="1"/>
        <end position="21"/>
    </location>
</feature>
<keyword evidence="8" id="KW-0808">Transferase</keyword>
<evidence type="ECO:0000256" key="4">
    <source>
        <dbReference type="ARBA" id="ARBA00038493"/>
    </source>
</evidence>
<keyword evidence="3" id="KW-0456">Lyase</keyword>
<evidence type="ECO:0000256" key="1">
    <source>
        <dbReference type="ARBA" id="ARBA00013134"/>
    </source>
</evidence>
<evidence type="ECO:0000313" key="8">
    <source>
        <dbReference type="EMBL" id="KXS15988.1"/>
    </source>
</evidence>
<dbReference type="EC" id="4.2.1.130" evidence="1"/>
<reference evidence="8 9" key="1">
    <citation type="journal article" date="2015" name="Genome Biol. Evol.">
        <title>Phylogenomic analyses indicate that early fungi evolved digesting cell walls of algal ancestors of land plants.</title>
        <authorList>
            <person name="Chang Y."/>
            <person name="Wang S."/>
            <person name="Sekimoto S."/>
            <person name="Aerts A.L."/>
            <person name="Choi C."/>
            <person name="Clum A."/>
            <person name="LaButti K.M."/>
            <person name="Lindquist E.A."/>
            <person name="Yee Ngan C."/>
            <person name="Ohm R.A."/>
            <person name="Salamov A.A."/>
            <person name="Grigoriev I.V."/>
            <person name="Spatafora J.W."/>
            <person name="Berbee M.L."/>
        </authorList>
    </citation>
    <scope>NUCLEOTIDE SEQUENCE [LARGE SCALE GENOMIC DNA]</scope>
    <source>
        <strain evidence="8 9">JEL478</strain>
    </source>
</reference>
<protein>
    <recommendedName>
        <fullName evidence="1">D-lactate dehydratase</fullName>
        <ecNumber evidence="1">4.2.1.130</ecNumber>
    </recommendedName>
</protein>
<dbReference type="CDD" id="cd03141">
    <property type="entry name" value="GATase1_Hsp31_like"/>
    <property type="match status" value="1"/>
</dbReference>
<feature type="compositionally biased region" description="Basic and acidic residues" evidence="6">
    <location>
        <begin position="278"/>
        <end position="315"/>
    </location>
</feature>
<proteinExistence type="inferred from homology"/>
<dbReference type="GO" id="GO:0005737">
    <property type="term" value="C:cytoplasm"/>
    <property type="evidence" value="ECO:0007669"/>
    <property type="project" value="TreeGrafter"/>
</dbReference>
<feature type="compositionally biased region" description="Polar residues" evidence="6">
    <location>
        <begin position="1"/>
        <end position="15"/>
    </location>
</feature>
<keyword evidence="9" id="KW-1185">Reference proteome</keyword>
<dbReference type="OrthoDB" id="543156at2759"/>
<evidence type="ECO:0000313" key="9">
    <source>
        <dbReference type="Proteomes" id="UP000070544"/>
    </source>
</evidence>
<keyword evidence="2" id="KW-0346">Stress response</keyword>
<evidence type="ECO:0000259" key="7">
    <source>
        <dbReference type="Pfam" id="PF01965"/>
    </source>
</evidence>
<dbReference type="GO" id="GO:0019172">
    <property type="term" value="F:glyoxalase III activity"/>
    <property type="evidence" value="ECO:0007669"/>
    <property type="project" value="UniProtKB-EC"/>
</dbReference>
<dbReference type="InterPro" id="IPR050325">
    <property type="entry name" value="Prot/Nucl_acid_deglycase"/>
</dbReference>
<dbReference type="Pfam" id="PF01965">
    <property type="entry name" value="DJ-1_PfpI"/>
    <property type="match status" value="1"/>
</dbReference>
<gene>
    <name evidence="8" type="ORF">M427DRAFT_145277</name>
</gene>
<dbReference type="InterPro" id="IPR002818">
    <property type="entry name" value="DJ-1/PfpI"/>
</dbReference>
<dbReference type="SUPFAM" id="SSF52317">
    <property type="entry name" value="Class I glutamine amidotransferase-like"/>
    <property type="match status" value="1"/>
</dbReference>
<dbReference type="STRING" id="1344416.A0A139AGW5"/>
<dbReference type="AlphaFoldDB" id="A0A139AGW5"/>